<keyword evidence="3" id="KW-1185">Reference proteome</keyword>
<dbReference type="RefSeq" id="WP_310781420.1">
    <property type="nucleotide sequence ID" value="NZ_JBHRWR010000046.1"/>
</dbReference>
<reference evidence="3" key="1">
    <citation type="journal article" date="2019" name="Int. J. Syst. Evol. Microbiol.">
        <title>The Global Catalogue of Microorganisms (GCM) 10K type strain sequencing project: providing services to taxonomists for standard genome sequencing and annotation.</title>
        <authorList>
            <consortium name="The Broad Institute Genomics Platform"/>
            <consortium name="The Broad Institute Genome Sequencing Center for Infectious Disease"/>
            <person name="Wu L."/>
            <person name="Ma J."/>
        </authorList>
    </citation>
    <scope>NUCLEOTIDE SEQUENCE [LARGE SCALE GENOMIC DNA]</scope>
    <source>
        <strain evidence="3">CGMCC 4.7035</strain>
    </source>
</reference>
<gene>
    <name evidence="2" type="ORF">ACFOZ0_33875</name>
</gene>
<evidence type="ECO:0000313" key="3">
    <source>
        <dbReference type="Proteomes" id="UP001595701"/>
    </source>
</evidence>
<accession>A0ABV7SPZ1</accession>
<feature type="compositionally biased region" description="Basic residues" evidence="1">
    <location>
        <begin position="10"/>
        <end position="21"/>
    </location>
</feature>
<dbReference type="Proteomes" id="UP001595701">
    <property type="component" value="Unassembled WGS sequence"/>
</dbReference>
<name>A0ABV7SPZ1_9ACTN</name>
<evidence type="ECO:0000313" key="2">
    <source>
        <dbReference type="EMBL" id="MFC3578160.1"/>
    </source>
</evidence>
<comment type="caution">
    <text evidence="2">The sequence shown here is derived from an EMBL/GenBank/DDBJ whole genome shotgun (WGS) entry which is preliminary data.</text>
</comment>
<evidence type="ECO:0000256" key="1">
    <source>
        <dbReference type="SAM" id="MobiDB-lite"/>
    </source>
</evidence>
<evidence type="ECO:0008006" key="4">
    <source>
        <dbReference type="Google" id="ProtNLM"/>
    </source>
</evidence>
<sequence length="80" mass="8286">MPYGLPPRWRPVRRSQRHHHNAAGAAAPALVVDGNFGVLTQAAVHTFRAGAILIPGDDIDTPVWFQSSASVGGSVSGGGT</sequence>
<proteinExistence type="predicted"/>
<protein>
    <recommendedName>
        <fullName evidence="4">Peptidoglycan binding-like domain-containing protein</fullName>
    </recommendedName>
</protein>
<feature type="region of interest" description="Disordered" evidence="1">
    <location>
        <begin position="1"/>
        <end position="24"/>
    </location>
</feature>
<organism evidence="2 3">
    <name type="scientific">Streptomyces yaanensis</name>
    <dbReference type="NCBI Taxonomy" id="1142239"/>
    <lineage>
        <taxon>Bacteria</taxon>
        <taxon>Bacillati</taxon>
        <taxon>Actinomycetota</taxon>
        <taxon>Actinomycetes</taxon>
        <taxon>Kitasatosporales</taxon>
        <taxon>Streptomycetaceae</taxon>
        <taxon>Streptomyces</taxon>
    </lineage>
</organism>
<dbReference type="EMBL" id="JBHRWR010000046">
    <property type="protein sequence ID" value="MFC3578160.1"/>
    <property type="molecule type" value="Genomic_DNA"/>
</dbReference>